<sequence length="144" mass="15811">MARALWLWLVWLVLLRPCLQEEVKPAEPSNCYQIHSADGSVHDVGEFLEPVSRWIASGARPGEAGFGLESLAGNAGIDAVRGDANSPQCIAEGVAIVVASCLYVAQPDCVIPWHGFVEPWEYLVRSRRWCVILGFSNQCCCHCL</sequence>
<dbReference type="AlphaFoldDB" id="A0AA36NJU8"/>
<accession>A0AA36NJU8</accession>
<dbReference type="EMBL" id="CAUJNA010003800">
    <property type="protein sequence ID" value="CAJ1409999.1"/>
    <property type="molecule type" value="Genomic_DNA"/>
</dbReference>
<evidence type="ECO:0000313" key="2">
    <source>
        <dbReference type="EMBL" id="CAJ1409999.1"/>
    </source>
</evidence>
<comment type="caution">
    <text evidence="2">The sequence shown here is derived from an EMBL/GenBank/DDBJ whole genome shotgun (WGS) entry which is preliminary data.</text>
</comment>
<evidence type="ECO:0000313" key="3">
    <source>
        <dbReference type="Proteomes" id="UP001178507"/>
    </source>
</evidence>
<dbReference type="Proteomes" id="UP001178507">
    <property type="component" value="Unassembled WGS sequence"/>
</dbReference>
<evidence type="ECO:0000256" key="1">
    <source>
        <dbReference type="SAM" id="SignalP"/>
    </source>
</evidence>
<keyword evidence="1" id="KW-0732">Signal</keyword>
<keyword evidence="3" id="KW-1185">Reference proteome</keyword>
<feature type="signal peptide" evidence="1">
    <location>
        <begin position="1"/>
        <end position="20"/>
    </location>
</feature>
<gene>
    <name evidence="2" type="ORF">EVOR1521_LOCUS30950</name>
</gene>
<proteinExistence type="predicted"/>
<name>A0AA36NJU8_9DINO</name>
<organism evidence="2 3">
    <name type="scientific">Effrenium voratum</name>
    <dbReference type="NCBI Taxonomy" id="2562239"/>
    <lineage>
        <taxon>Eukaryota</taxon>
        <taxon>Sar</taxon>
        <taxon>Alveolata</taxon>
        <taxon>Dinophyceae</taxon>
        <taxon>Suessiales</taxon>
        <taxon>Symbiodiniaceae</taxon>
        <taxon>Effrenium</taxon>
    </lineage>
</organism>
<protein>
    <submittedName>
        <fullName evidence="2">Uncharacterized protein</fullName>
    </submittedName>
</protein>
<reference evidence="2" key="1">
    <citation type="submission" date="2023-08" db="EMBL/GenBank/DDBJ databases">
        <authorList>
            <person name="Chen Y."/>
            <person name="Shah S."/>
            <person name="Dougan E. K."/>
            <person name="Thang M."/>
            <person name="Chan C."/>
        </authorList>
    </citation>
    <scope>NUCLEOTIDE SEQUENCE</scope>
</reference>
<feature type="chain" id="PRO_5041277582" evidence="1">
    <location>
        <begin position="21"/>
        <end position="144"/>
    </location>
</feature>